<name>A0AA40FJ76_9HYME</name>
<accession>A0AA40FJ76</accession>
<reference evidence="1" key="1">
    <citation type="submission" date="2021-10" db="EMBL/GenBank/DDBJ databases">
        <title>Melipona bicolor Genome sequencing and assembly.</title>
        <authorList>
            <person name="Araujo N.S."/>
            <person name="Arias M.C."/>
        </authorList>
    </citation>
    <scope>NUCLEOTIDE SEQUENCE</scope>
    <source>
        <strain evidence="1">USP_2M_L1-L4_2017</strain>
        <tissue evidence="1">Whole body</tissue>
    </source>
</reference>
<gene>
    <name evidence="1" type="ORF">K0M31_013343</name>
</gene>
<evidence type="ECO:0000313" key="2">
    <source>
        <dbReference type="Proteomes" id="UP001177670"/>
    </source>
</evidence>
<dbReference type="AlphaFoldDB" id="A0AA40FJ76"/>
<comment type="caution">
    <text evidence="1">The sequence shown here is derived from an EMBL/GenBank/DDBJ whole genome shotgun (WGS) entry which is preliminary data.</text>
</comment>
<protein>
    <submittedName>
        <fullName evidence="1">Uncharacterized protein</fullName>
    </submittedName>
</protein>
<organism evidence="1 2">
    <name type="scientific">Melipona bicolor</name>
    <dbReference type="NCBI Taxonomy" id="60889"/>
    <lineage>
        <taxon>Eukaryota</taxon>
        <taxon>Metazoa</taxon>
        <taxon>Ecdysozoa</taxon>
        <taxon>Arthropoda</taxon>
        <taxon>Hexapoda</taxon>
        <taxon>Insecta</taxon>
        <taxon>Pterygota</taxon>
        <taxon>Neoptera</taxon>
        <taxon>Endopterygota</taxon>
        <taxon>Hymenoptera</taxon>
        <taxon>Apocrita</taxon>
        <taxon>Aculeata</taxon>
        <taxon>Apoidea</taxon>
        <taxon>Anthophila</taxon>
        <taxon>Apidae</taxon>
        <taxon>Melipona</taxon>
    </lineage>
</organism>
<dbReference type="Proteomes" id="UP001177670">
    <property type="component" value="Unassembled WGS sequence"/>
</dbReference>
<dbReference type="EMBL" id="JAHYIQ010000036">
    <property type="protein sequence ID" value="KAK1119517.1"/>
    <property type="molecule type" value="Genomic_DNA"/>
</dbReference>
<sequence>MARFLGCKECIDTAIINEQTLHSINFSVFCWGKFNGGFKAKNVRIIHYLELKILLRI</sequence>
<evidence type="ECO:0000313" key="1">
    <source>
        <dbReference type="EMBL" id="KAK1119517.1"/>
    </source>
</evidence>
<keyword evidence="2" id="KW-1185">Reference proteome</keyword>
<proteinExistence type="predicted"/>